<name>A0ABW4DA27_9BACL</name>
<dbReference type="Proteomes" id="UP001597340">
    <property type="component" value="Unassembled WGS sequence"/>
</dbReference>
<dbReference type="InterPro" id="IPR024096">
    <property type="entry name" value="NO_sig/Golgi_transp_ligand-bd"/>
</dbReference>
<dbReference type="Pfam" id="PF02830">
    <property type="entry name" value="V4R"/>
    <property type="match status" value="1"/>
</dbReference>
<dbReference type="RefSeq" id="WP_229526737.1">
    <property type="nucleotide sequence ID" value="NZ_JAFFQR010000112.1"/>
</dbReference>
<feature type="domain" description="4-vinyl reductase 4VR" evidence="1">
    <location>
        <begin position="1"/>
        <end position="76"/>
    </location>
</feature>
<dbReference type="EMBL" id="JBHTNZ010000003">
    <property type="protein sequence ID" value="MFD1460623.1"/>
    <property type="molecule type" value="Genomic_DNA"/>
</dbReference>
<dbReference type="InterPro" id="IPR004096">
    <property type="entry name" value="V4R"/>
</dbReference>
<proteinExistence type="predicted"/>
<sequence>MNKASSVQEYTFDDMKKISRTQMGKTLPIELCSMVCDLEGAIMEGALNKIKGQRVHVREIKCNINGDDHCEYEIRF</sequence>
<keyword evidence="3" id="KW-1185">Reference proteome</keyword>
<evidence type="ECO:0000259" key="1">
    <source>
        <dbReference type="SMART" id="SM00989"/>
    </source>
</evidence>
<comment type="caution">
    <text evidence="2">The sequence shown here is derived from an EMBL/GenBank/DDBJ whole genome shotgun (WGS) entry which is preliminary data.</text>
</comment>
<protein>
    <submittedName>
        <fullName evidence="2">4-vinyl reductase</fullName>
    </submittedName>
</protein>
<dbReference type="Gene3D" id="3.30.1380.20">
    <property type="entry name" value="Trafficking protein particle complex subunit 3"/>
    <property type="match status" value="1"/>
</dbReference>
<organism evidence="2 3">
    <name type="scientific">Paenibacillus farraposensis</name>
    <dbReference type="NCBI Taxonomy" id="2807095"/>
    <lineage>
        <taxon>Bacteria</taxon>
        <taxon>Bacillati</taxon>
        <taxon>Bacillota</taxon>
        <taxon>Bacilli</taxon>
        <taxon>Bacillales</taxon>
        <taxon>Paenibacillaceae</taxon>
        <taxon>Paenibacillus</taxon>
    </lineage>
</organism>
<dbReference type="SUPFAM" id="SSF111126">
    <property type="entry name" value="Ligand-binding domain in the NO signalling and Golgi transport"/>
    <property type="match status" value="1"/>
</dbReference>
<reference evidence="3" key="1">
    <citation type="journal article" date="2019" name="Int. J. Syst. Evol. Microbiol.">
        <title>The Global Catalogue of Microorganisms (GCM) 10K type strain sequencing project: providing services to taxonomists for standard genome sequencing and annotation.</title>
        <authorList>
            <consortium name="The Broad Institute Genomics Platform"/>
            <consortium name="The Broad Institute Genome Sequencing Center for Infectious Disease"/>
            <person name="Wu L."/>
            <person name="Ma J."/>
        </authorList>
    </citation>
    <scope>NUCLEOTIDE SEQUENCE [LARGE SCALE GENOMIC DNA]</scope>
    <source>
        <strain evidence="3">CCM 9147</strain>
    </source>
</reference>
<dbReference type="SMART" id="SM00989">
    <property type="entry name" value="V4R"/>
    <property type="match status" value="1"/>
</dbReference>
<accession>A0ABW4DA27</accession>
<gene>
    <name evidence="2" type="ORF">ACFQ5D_03985</name>
</gene>
<evidence type="ECO:0000313" key="3">
    <source>
        <dbReference type="Proteomes" id="UP001597340"/>
    </source>
</evidence>
<evidence type="ECO:0000313" key="2">
    <source>
        <dbReference type="EMBL" id="MFD1460623.1"/>
    </source>
</evidence>